<evidence type="ECO:0000313" key="4">
    <source>
        <dbReference type="Proteomes" id="UP000887568"/>
    </source>
</evidence>
<dbReference type="PANTHER" id="PTHR31901:SF9">
    <property type="entry name" value="GH3 DOMAIN-CONTAINING PROTEIN"/>
    <property type="match status" value="1"/>
</dbReference>
<feature type="domain" description="GH3 C-terminal" evidence="2">
    <location>
        <begin position="473"/>
        <end position="599"/>
    </location>
</feature>
<dbReference type="Pfam" id="PF23571">
    <property type="entry name" value="GH3_M"/>
    <property type="match status" value="1"/>
</dbReference>
<sequence length="611" mass="69417">MGVLRAVAKGFGAVALVSTIMVANDIYHQRRSKLHTIDSLVRQYVINKLISLIGNRMRNRLENDTKNCRAVQDEILLARIKEASGLVYGQDFNFADVTDREEFRRKHPLMRYNDVKPYIERVAAGEHGILTPDRPIILGVTSGTSGKSSIIPMTKGQSLAFFTQGVSVLYNAMYNAYPQTNNLQKILKFFYTPKSRLSAGGIPVGPNSSSPKSTKGLLPLYTTPLAGYDIMTEPEALYIHLLFGLMDRNLGMIEANFASLVHTAFVELERKWPSLVKDIECGRISPSLQIDDDVRKCLDQMIKPDPARAAELREEFEKGFEGIAKRIWPHLNVVAAVDSGPFQMYGKLLDECYTKDIPTYSALYAATEGLIGVNIWPKSEKRRYLLAPRSMFYEFIPVDKIFEDQPQTLFIDQVTKGSSYELVITNAGGLYRFRFGDVVKVVDFYNQCPVIELKYRKGQYLNVRGEKTSEDILYKALTETVDGWEGVSLVDYSCAESPLLEKQDTDDNSFPRYIVFVELANERDVKAPVHLDDKQKLQLDENLRQQSFVYNSFREKGSIAPAVVHIVRRGSFKRLKRFSLKTRSVSVNQFKVPRVMRRPEAAKFLFNNIEL</sequence>
<dbReference type="Pfam" id="PF03321">
    <property type="entry name" value="GH3"/>
    <property type="match status" value="1"/>
</dbReference>
<dbReference type="RefSeq" id="XP_038056654.1">
    <property type="nucleotide sequence ID" value="XM_038200726.1"/>
</dbReference>
<evidence type="ECO:0000313" key="3">
    <source>
        <dbReference type="EnsemblMetazoa" id="XP_038056654.1"/>
    </source>
</evidence>
<dbReference type="GeneID" id="119728473"/>
<accession>A0A913ZYV1</accession>
<dbReference type="InterPro" id="IPR055378">
    <property type="entry name" value="GH3_C"/>
</dbReference>
<reference evidence="3" key="1">
    <citation type="submission" date="2022-11" db="UniProtKB">
        <authorList>
            <consortium name="EnsemblMetazoa"/>
        </authorList>
    </citation>
    <scope>IDENTIFICATION</scope>
</reference>
<protein>
    <recommendedName>
        <fullName evidence="5">GH3 domain-containing protein</fullName>
    </recommendedName>
</protein>
<dbReference type="EnsemblMetazoa" id="XM_038200726.1">
    <property type="protein sequence ID" value="XP_038056654.1"/>
    <property type="gene ID" value="LOC119728473"/>
</dbReference>
<feature type="domain" description="GH3 middle" evidence="1">
    <location>
        <begin position="384"/>
        <end position="456"/>
    </location>
</feature>
<dbReference type="InterPro" id="IPR055377">
    <property type="entry name" value="GH3_M"/>
</dbReference>
<dbReference type="PANTHER" id="PTHR31901">
    <property type="entry name" value="GH3 DOMAIN-CONTAINING PROTEIN"/>
    <property type="match status" value="1"/>
</dbReference>
<dbReference type="GO" id="GO:0005737">
    <property type="term" value="C:cytoplasm"/>
    <property type="evidence" value="ECO:0007669"/>
    <property type="project" value="TreeGrafter"/>
</dbReference>
<dbReference type="AlphaFoldDB" id="A0A913ZYV1"/>
<name>A0A913ZYV1_PATMI</name>
<dbReference type="OMA" id="HECCNCL"/>
<dbReference type="Proteomes" id="UP000887568">
    <property type="component" value="Unplaced"/>
</dbReference>
<keyword evidence="4" id="KW-1185">Reference proteome</keyword>
<organism evidence="3 4">
    <name type="scientific">Patiria miniata</name>
    <name type="common">Bat star</name>
    <name type="synonym">Asterina miniata</name>
    <dbReference type="NCBI Taxonomy" id="46514"/>
    <lineage>
        <taxon>Eukaryota</taxon>
        <taxon>Metazoa</taxon>
        <taxon>Echinodermata</taxon>
        <taxon>Eleutherozoa</taxon>
        <taxon>Asterozoa</taxon>
        <taxon>Asteroidea</taxon>
        <taxon>Valvatacea</taxon>
        <taxon>Valvatida</taxon>
        <taxon>Asterinidae</taxon>
        <taxon>Patiria</taxon>
    </lineage>
</organism>
<dbReference type="InterPro" id="IPR004993">
    <property type="entry name" value="GH3"/>
</dbReference>
<evidence type="ECO:0000259" key="2">
    <source>
        <dbReference type="Pfam" id="PF23572"/>
    </source>
</evidence>
<evidence type="ECO:0000259" key="1">
    <source>
        <dbReference type="Pfam" id="PF23571"/>
    </source>
</evidence>
<evidence type="ECO:0008006" key="5">
    <source>
        <dbReference type="Google" id="ProtNLM"/>
    </source>
</evidence>
<dbReference type="OrthoDB" id="10004661at2759"/>
<dbReference type="GO" id="GO:0016881">
    <property type="term" value="F:acid-amino acid ligase activity"/>
    <property type="evidence" value="ECO:0007669"/>
    <property type="project" value="TreeGrafter"/>
</dbReference>
<proteinExistence type="predicted"/>
<dbReference type="Pfam" id="PF23572">
    <property type="entry name" value="GH3_C"/>
    <property type="match status" value="1"/>
</dbReference>